<evidence type="ECO:0000313" key="2">
    <source>
        <dbReference type="Proteomes" id="UP001500552"/>
    </source>
</evidence>
<organism evidence="1 2">
    <name type="scientific">Pontibacter saemangeumensis</name>
    <dbReference type="NCBI Taxonomy" id="1084525"/>
    <lineage>
        <taxon>Bacteria</taxon>
        <taxon>Pseudomonadati</taxon>
        <taxon>Bacteroidota</taxon>
        <taxon>Cytophagia</taxon>
        <taxon>Cytophagales</taxon>
        <taxon>Hymenobacteraceae</taxon>
        <taxon>Pontibacter</taxon>
    </lineage>
</organism>
<dbReference type="InterPro" id="IPR029044">
    <property type="entry name" value="Nucleotide-diphossugar_trans"/>
</dbReference>
<sequence length="333" mass="39100">MTKIIVLTPVKNEAWILDRFLQVCSAFADHIIIADQNSTDGSLEIYPKYPKVTLILNNNPQYDEAERQLLLLNTARTKFGINNILIAIDADEILAADAMLSKDWTRMLSASPGTVLYFEKPTFYKNTSLVIRYFSGGWPLGYVDDGAEHKPSVIHSTRIPTPLHANKIYLEDIKFLHYALIRLDAQASKQRMYSMLENINQTKSLRLRLRHYNSNMDFSKEGSRHEASNHAWFKNWEEQGIDMHEVNHSEHYWYDYECLKLFERYGTFRFMFDDVWKFDWENFQMQTDEQSYVCVPKTLIKPPYPLLREVVSKCFHIIDKCVLKLQTTKQGFK</sequence>
<keyword evidence="2" id="KW-1185">Reference proteome</keyword>
<dbReference type="Proteomes" id="UP001500552">
    <property type="component" value="Unassembled WGS sequence"/>
</dbReference>
<protein>
    <recommendedName>
        <fullName evidence="3">Glycosyl transferase family 2</fullName>
    </recommendedName>
</protein>
<dbReference type="Pfam" id="PF13704">
    <property type="entry name" value="Glyco_tranf_2_4"/>
    <property type="match status" value="1"/>
</dbReference>
<dbReference type="Gene3D" id="3.90.550.10">
    <property type="entry name" value="Spore Coat Polysaccharide Biosynthesis Protein SpsA, Chain A"/>
    <property type="match status" value="1"/>
</dbReference>
<comment type="caution">
    <text evidence="1">The sequence shown here is derived from an EMBL/GenBank/DDBJ whole genome shotgun (WGS) entry which is preliminary data.</text>
</comment>
<name>A0ABP8LY77_9BACT</name>
<evidence type="ECO:0008006" key="3">
    <source>
        <dbReference type="Google" id="ProtNLM"/>
    </source>
</evidence>
<accession>A0ABP8LY77</accession>
<dbReference type="EMBL" id="BAABHC010000024">
    <property type="protein sequence ID" value="GAA4439495.1"/>
    <property type="molecule type" value="Genomic_DNA"/>
</dbReference>
<evidence type="ECO:0000313" key="1">
    <source>
        <dbReference type="EMBL" id="GAA4439495.1"/>
    </source>
</evidence>
<dbReference type="RefSeq" id="WP_345160944.1">
    <property type="nucleotide sequence ID" value="NZ_BAABHC010000024.1"/>
</dbReference>
<dbReference type="SUPFAM" id="SSF53448">
    <property type="entry name" value="Nucleotide-diphospho-sugar transferases"/>
    <property type="match status" value="1"/>
</dbReference>
<reference evidence="2" key="1">
    <citation type="journal article" date="2019" name="Int. J. Syst. Evol. Microbiol.">
        <title>The Global Catalogue of Microorganisms (GCM) 10K type strain sequencing project: providing services to taxonomists for standard genome sequencing and annotation.</title>
        <authorList>
            <consortium name="The Broad Institute Genomics Platform"/>
            <consortium name="The Broad Institute Genome Sequencing Center for Infectious Disease"/>
            <person name="Wu L."/>
            <person name="Ma J."/>
        </authorList>
    </citation>
    <scope>NUCLEOTIDE SEQUENCE [LARGE SCALE GENOMIC DNA]</scope>
    <source>
        <strain evidence="2">JCM 17926</strain>
    </source>
</reference>
<gene>
    <name evidence="1" type="ORF">GCM10023188_35900</name>
</gene>
<proteinExistence type="predicted"/>